<dbReference type="RefSeq" id="WP_009161403.1">
    <property type="nucleotide sequence ID" value="NZ_KB290963.1"/>
</dbReference>
<evidence type="ECO:0000259" key="2">
    <source>
        <dbReference type="Pfam" id="PF00535"/>
    </source>
</evidence>
<dbReference type="Gene3D" id="3.90.550.10">
    <property type="entry name" value="Spore Coat Polysaccharide Biosynthesis Protein SpsA, Chain A"/>
    <property type="match status" value="1"/>
</dbReference>
<dbReference type="SUPFAM" id="SSF53448">
    <property type="entry name" value="Nucleotide-diphospho-sugar transferases"/>
    <property type="match status" value="1"/>
</dbReference>
<organism evidence="3 4">
    <name type="scientific">Hoylesella saccharolytica F0055</name>
    <dbReference type="NCBI Taxonomy" id="1127699"/>
    <lineage>
        <taxon>Bacteria</taxon>
        <taxon>Pseudomonadati</taxon>
        <taxon>Bacteroidota</taxon>
        <taxon>Bacteroidia</taxon>
        <taxon>Bacteroidales</taxon>
        <taxon>Prevotellaceae</taxon>
        <taxon>Hoylesella</taxon>
    </lineage>
</organism>
<dbReference type="CDD" id="cd06433">
    <property type="entry name" value="GT_2_WfgS_like"/>
    <property type="match status" value="1"/>
</dbReference>
<name>L1MYV5_9BACT</name>
<dbReference type="PATRIC" id="fig|1127699.3.peg.2337"/>
<dbReference type="InterPro" id="IPR029044">
    <property type="entry name" value="Nucleotide-diphossugar_trans"/>
</dbReference>
<keyword evidence="1" id="KW-1133">Transmembrane helix</keyword>
<keyword evidence="4" id="KW-1185">Reference proteome</keyword>
<keyword evidence="3" id="KW-0808">Transferase</keyword>
<dbReference type="AlphaFoldDB" id="L1MYV5"/>
<dbReference type="STRING" id="1127699.HMPREF9151_02543"/>
<dbReference type="EMBL" id="AMEP01000164">
    <property type="protein sequence ID" value="EKX96141.1"/>
    <property type="molecule type" value="Genomic_DNA"/>
</dbReference>
<comment type="caution">
    <text evidence="3">The sequence shown here is derived from an EMBL/GenBank/DDBJ whole genome shotgun (WGS) entry which is preliminary data.</text>
</comment>
<dbReference type="HOGENOM" id="CLU_025996_21_1_10"/>
<evidence type="ECO:0000313" key="3">
    <source>
        <dbReference type="EMBL" id="EKX96141.1"/>
    </source>
</evidence>
<feature type="domain" description="Glycosyltransferase 2-like" evidence="2">
    <location>
        <begin position="5"/>
        <end position="163"/>
    </location>
</feature>
<evidence type="ECO:0000256" key="1">
    <source>
        <dbReference type="SAM" id="Phobius"/>
    </source>
</evidence>
<gene>
    <name evidence="3" type="ORF">HMPREF9151_02543</name>
</gene>
<dbReference type="Pfam" id="PF00535">
    <property type="entry name" value="Glycos_transf_2"/>
    <property type="match status" value="1"/>
</dbReference>
<sequence>MIHFSVITCTYNAAAELPKTLSSVYAQTYPKVEHLLLDGVSKDDTLALIKAYKERSDASENGHAVVVKSESDKGLYDAMNKGIQQATGNYLVFLNAGDVFPTANTLEQIAGSVGEGEDFPAVLYGDTDIVNAEGHFLRHRELAPPEQLSWRSFRQGMLVCHQAFYVRTDIARQTPYDLSYKFSSDVDWCIRVMKEAARRNLPLRHVHAVVVNYLEGGMTVKNHRASLKERFRVMCYHYGYAPTVLMHVWFFIRNLLRRFRK</sequence>
<dbReference type="GO" id="GO:0016758">
    <property type="term" value="F:hexosyltransferase activity"/>
    <property type="evidence" value="ECO:0007669"/>
    <property type="project" value="UniProtKB-ARBA"/>
</dbReference>
<dbReference type="PANTHER" id="PTHR22916">
    <property type="entry name" value="GLYCOSYLTRANSFERASE"/>
    <property type="match status" value="1"/>
</dbReference>
<protein>
    <submittedName>
        <fullName evidence="3">Glycosyltransferase, group 2 family protein</fullName>
    </submittedName>
</protein>
<dbReference type="OrthoDB" id="9788101at2"/>
<feature type="transmembrane region" description="Helical" evidence="1">
    <location>
        <begin position="238"/>
        <end position="256"/>
    </location>
</feature>
<reference evidence="3 4" key="1">
    <citation type="submission" date="2012-05" db="EMBL/GenBank/DDBJ databases">
        <authorList>
            <person name="Weinstock G."/>
            <person name="Sodergren E."/>
            <person name="Lobos E.A."/>
            <person name="Fulton L."/>
            <person name="Fulton R."/>
            <person name="Courtney L."/>
            <person name="Fronick C."/>
            <person name="O'Laughlin M."/>
            <person name="Godfrey J."/>
            <person name="Wilson R.M."/>
            <person name="Miner T."/>
            <person name="Farmer C."/>
            <person name="Delehaunty K."/>
            <person name="Cordes M."/>
            <person name="Minx P."/>
            <person name="Tomlinson C."/>
            <person name="Chen J."/>
            <person name="Wollam A."/>
            <person name="Pepin K.H."/>
            <person name="Bhonagiri V."/>
            <person name="Zhang X."/>
            <person name="Suruliraj S."/>
            <person name="Warren W."/>
            <person name="Mitreva M."/>
            <person name="Mardis E.R."/>
            <person name="Wilson R.K."/>
        </authorList>
    </citation>
    <scope>NUCLEOTIDE SEQUENCE [LARGE SCALE GENOMIC DNA]</scope>
    <source>
        <strain evidence="3 4">F0055</strain>
    </source>
</reference>
<keyword evidence="1" id="KW-0812">Transmembrane</keyword>
<keyword evidence="1" id="KW-0472">Membrane</keyword>
<evidence type="ECO:0000313" key="4">
    <source>
        <dbReference type="Proteomes" id="UP000010433"/>
    </source>
</evidence>
<proteinExistence type="predicted"/>
<dbReference type="InterPro" id="IPR001173">
    <property type="entry name" value="Glyco_trans_2-like"/>
</dbReference>
<accession>L1MYV5</accession>
<dbReference type="Proteomes" id="UP000010433">
    <property type="component" value="Unassembled WGS sequence"/>
</dbReference>
<dbReference type="PANTHER" id="PTHR22916:SF3">
    <property type="entry name" value="UDP-GLCNAC:BETAGAL BETA-1,3-N-ACETYLGLUCOSAMINYLTRANSFERASE-LIKE PROTEIN 1"/>
    <property type="match status" value="1"/>
</dbReference>